<dbReference type="SUPFAM" id="SSF54909">
    <property type="entry name" value="Dimeric alpha+beta barrel"/>
    <property type="match status" value="1"/>
</dbReference>
<name>A0A9P8IV22_9HYPO</name>
<dbReference type="InterPro" id="IPR005545">
    <property type="entry name" value="YCII"/>
</dbReference>
<reference evidence="3" key="1">
    <citation type="journal article" date="2021" name="Mol. Plant Microbe Interact.">
        <title>Telomere to telomere genome assembly of Fusarium musae F31, causal agent of crown rot disease of banana.</title>
        <authorList>
            <person name="Degradi L."/>
            <person name="Tava V."/>
            <person name="Kunova A."/>
            <person name="Cortesi P."/>
            <person name="Saracchi M."/>
            <person name="Pasquali M."/>
        </authorList>
    </citation>
    <scope>NUCLEOTIDE SEQUENCE</scope>
    <source>
        <strain evidence="3">F31</strain>
    </source>
</reference>
<feature type="domain" description="YCII-related" evidence="2">
    <location>
        <begin position="87"/>
        <end position="170"/>
    </location>
</feature>
<feature type="region of interest" description="Disordered" evidence="1">
    <location>
        <begin position="1"/>
        <end position="24"/>
    </location>
</feature>
<gene>
    <name evidence="3" type="ORF">J7337_003448</name>
</gene>
<dbReference type="Pfam" id="PF03795">
    <property type="entry name" value="YCII"/>
    <property type="match status" value="1"/>
</dbReference>
<evidence type="ECO:0000313" key="3">
    <source>
        <dbReference type="EMBL" id="KAG9506465.1"/>
    </source>
</evidence>
<dbReference type="InterPro" id="IPR051807">
    <property type="entry name" value="Sec-metab_biosynth-assoc"/>
</dbReference>
<sequence length="183" mass="20795">MPKGSGRSQQVPGPEQPVSGAMDLDPKRQKNWINQFQTKWLFDWLTWRTLNVRYFLITDPKLDIRTTNSLTPTSQSLPVMASELKEYLVIIPDLPDVLAKRQVLLKPHNQDAAPLVKAGRVPFFGSTLAHHSAEGQQVAENGTVMIIKAESEEEIKEIIRKDIFTIEGVWDFGKLSIWPFKSK</sequence>
<accession>A0A9P8IV22</accession>
<evidence type="ECO:0000256" key="1">
    <source>
        <dbReference type="SAM" id="MobiDB-lite"/>
    </source>
</evidence>
<dbReference type="AlphaFoldDB" id="A0A9P8IV22"/>
<comment type="caution">
    <text evidence="3">The sequence shown here is derived from an EMBL/GenBank/DDBJ whole genome shotgun (WGS) entry which is preliminary data.</text>
</comment>
<evidence type="ECO:0000259" key="2">
    <source>
        <dbReference type="Pfam" id="PF03795"/>
    </source>
</evidence>
<dbReference type="PANTHER" id="PTHR33606:SF3">
    <property type="entry name" value="PROTEIN YCII"/>
    <property type="match status" value="1"/>
</dbReference>
<proteinExistence type="predicted"/>
<keyword evidence="4" id="KW-1185">Reference proteome</keyword>
<dbReference type="EMBL" id="JAHBCI010000002">
    <property type="protein sequence ID" value="KAG9506465.1"/>
    <property type="molecule type" value="Genomic_DNA"/>
</dbReference>
<feature type="compositionally biased region" description="Polar residues" evidence="1">
    <location>
        <begin position="1"/>
        <end position="11"/>
    </location>
</feature>
<dbReference type="RefSeq" id="XP_044685464.1">
    <property type="nucleotide sequence ID" value="XM_044821164.1"/>
</dbReference>
<dbReference type="Gene3D" id="3.30.70.1060">
    <property type="entry name" value="Dimeric alpha+beta barrel"/>
    <property type="match status" value="1"/>
</dbReference>
<dbReference type="Proteomes" id="UP000827133">
    <property type="component" value="Unassembled WGS sequence"/>
</dbReference>
<dbReference type="GeneID" id="68311305"/>
<dbReference type="InterPro" id="IPR011008">
    <property type="entry name" value="Dimeric_a/b-barrel"/>
</dbReference>
<dbReference type="KEGG" id="fmu:J7337_003448"/>
<dbReference type="PANTHER" id="PTHR33606">
    <property type="entry name" value="PROTEIN YCII"/>
    <property type="match status" value="1"/>
</dbReference>
<protein>
    <recommendedName>
        <fullName evidence="2">YCII-related domain-containing protein</fullName>
    </recommendedName>
</protein>
<evidence type="ECO:0000313" key="4">
    <source>
        <dbReference type="Proteomes" id="UP000827133"/>
    </source>
</evidence>
<organism evidence="3 4">
    <name type="scientific">Fusarium musae</name>
    <dbReference type="NCBI Taxonomy" id="1042133"/>
    <lineage>
        <taxon>Eukaryota</taxon>
        <taxon>Fungi</taxon>
        <taxon>Dikarya</taxon>
        <taxon>Ascomycota</taxon>
        <taxon>Pezizomycotina</taxon>
        <taxon>Sordariomycetes</taxon>
        <taxon>Hypocreomycetidae</taxon>
        <taxon>Hypocreales</taxon>
        <taxon>Nectriaceae</taxon>
        <taxon>Fusarium</taxon>
    </lineage>
</organism>